<dbReference type="GO" id="GO:0016740">
    <property type="term" value="F:transferase activity"/>
    <property type="evidence" value="ECO:0007669"/>
    <property type="project" value="InterPro"/>
</dbReference>
<feature type="non-terminal residue" evidence="1">
    <location>
        <position position="1"/>
    </location>
</feature>
<reference evidence="1 2" key="1">
    <citation type="submission" date="2020-08" db="EMBL/GenBank/DDBJ databases">
        <title>Bridging the membrane lipid divide: bacteria of the FCB group superphylum have the potential to synthesize archaeal ether lipids.</title>
        <authorList>
            <person name="Villanueva L."/>
            <person name="Von Meijenfeldt F.A.B."/>
            <person name="Westbye A.B."/>
            <person name="Yadav S."/>
            <person name="Hopmans E.C."/>
            <person name="Dutilh B.E."/>
            <person name="Sinninghe Damste J.S."/>
        </authorList>
    </citation>
    <scope>NUCLEOTIDE SEQUENCE [LARGE SCALE GENOMIC DNA]</scope>
    <source>
        <strain evidence="1">NIOZ-UU27</strain>
    </source>
</reference>
<comment type="caution">
    <text evidence="1">The sequence shown here is derived from an EMBL/GenBank/DDBJ whole genome shotgun (WGS) entry which is preliminary data.</text>
</comment>
<dbReference type="AlphaFoldDB" id="A0A8J6T1F3"/>
<dbReference type="InterPro" id="IPR001227">
    <property type="entry name" value="Ac_transferase_dom_sf"/>
</dbReference>
<organism evidence="1 2">
    <name type="scientific">Candidatus Desulfacyla euxinica</name>
    <dbReference type="NCBI Taxonomy" id="2841693"/>
    <lineage>
        <taxon>Bacteria</taxon>
        <taxon>Deltaproteobacteria</taxon>
        <taxon>Candidatus Desulfacyla</taxon>
    </lineage>
</organism>
<dbReference type="SUPFAM" id="SSF52151">
    <property type="entry name" value="FabD/lysophospholipase-like"/>
    <property type="match status" value="1"/>
</dbReference>
<gene>
    <name evidence="1" type="ORF">H8E19_00110</name>
</gene>
<proteinExistence type="predicted"/>
<dbReference type="Proteomes" id="UP000650524">
    <property type="component" value="Unassembled WGS sequence"/>
</dbReference>
<evidence type="ECO:0000313" key="1">
    <source>
        <dbReference type="EMBL" id="MBC8175775.1"/>
    </source>
</evidence>
<dbReference type="EMBL" id="JACNJD010000010">
    <property type="protein sequence ID" value="MBC8175775.1"/>
    <property type="molecule type" value="Genomic_DNA"/>
</dbReference>
<dbReference type="Gene3D" id="3.40.366.10">
    <property type="entry name" value="Malonyl-Coenzyme A Acyl Carrier Protein, domain 2"/>
    <property type="match status" value="1"/>
</dbReference>
<accession>A0A8J6T1F3</accession>
<sequence length="66" mass="7504">MFNIVDWRGVIERIISKGENTFIEVGPKQVLSNMIKDIDPSVLRLNLEDTESLKKTVKKMAEQGEA</sequence>
<protein>
    <submittedName>
        <fullName evidence="1">Malonyl CoA-acyl carrier protein transacylase</fullName>
    </submittedName>
</protein>
<evidence type="ECO:0000313" key="2">
    <source>
        <dbReference type="Proteomes" id="UP000650524"/>
    </source>
</evidence>
<dbReference type="InterPro" id="IPR016035">
    <property type="entry name" value="Acyl_Trfase/lysoPLipase"/>
</dbReference>
<name>A0A8J6T1F3_9DELT</name>